<evidence type="ECO:0000256" key="3">
    <source>
        <dbReference type="ARBA" id="ARBA00023211"/>
    </source>
</evidence>
<evidence type="ECO:0000256" key="4">
    <source>
        <dbReference type="ARBA" id="ARBA00023239"/>
    </source>
</evidence>
<dbReference type="Pfam" id="PF04227">
    <property type="entry name" value="Indigoidine_A"/>
    <property type="match status" value="1"/>
</dbReference>
<gene>
    <name evidence="7" type="ORF">TWF694_006865</name>
</gene>
<evidence type="ECO:0000256" key="6">
    <source>
        <dbReference type="SAM" id="MobiDB-lite"/>
    </source>
</evidence>
<name>A0AAV9XLE8_9PEZI</name>
<evidence type="ECO:0000256" key="1">
    <source>
        <dbReference type="ARBA" id="ARBA00022723"/>
    </source>
</evidence>
<accession>A0AAV9XLE8</accession>
<protein>
    <submittedName>
        <fullName evidence="7">Uncharacterized protein</fullName>
    </submittedName>
</protein>
<evidence type="ECO:0000313" key="7">
    <source>
        <dbReference type="EMBL" id="KAK6542927.1"/>
    </source>
</evidence>
<proteinExistence type="predicted"/>
<dbReference type="SUPFAM" id="SSF110581">
    <property type="entry name" value="Indigoidine synthase A-like"/>
    <property type="match status" value="1"/>
</dbReference>
<dbReference type="Gene3D" id="3.40.1790.10">
    <property type="entry name" value="Indigoidine synthase domain"/>
    <property type="match status" value="1"/>
</dbReference>
<dbReference type="GO" id="GO:0046872">
    <property type="term" value="F:metal ion binding"/>
    <property type="evidence" value="ECO:0007669"/>
    <property type="project" value="UniProtKB-KW"/>
</dbReference>
<organism evidence="7 8">
    <name type="scientific">Orbilia ellipsospora</name>
    <dbReference type="NCBI Taxonomy" id="2528407"/>
    <lineage>
        <taxon>Eukaryota</taxon>
        <taxon>Fungi</taxon>
        <taxon>Dikarya</taxon>
        <taxon>Ascomycota</taxon>
        <taxon>Pezizomycotina</taxon>
        <taxon>Orbiliomycetes</taxon>
        <taxon>Orbiliales</taxon>
        <taxon>Orbiliaceae</taxon>
        <taxon>Orbilia</taxon>
    </lineage>
</organism>
<keyword evidence="3" id="KW-0464">Manganese</keyword>
<evidence type="ECO:0000313" key="8">
    <source>
        <dbReference type="Proteomes" id="UP001365542"/>
    </source>
</evidence>
<dbReference type="EMBL" id="JAVHJO010000002">
    <property type="protein sequence ID" value="KAK6542927.1"/>
    <property type="molecule type" value="Genomic_DNA"/>
</dbReference>
<sequence length="443" mass="48863">MSLLRASGMRCCSIRPSRMPAITSKFKKTVLARSYSDISISPEILDELSEEQSRSPRAKREPSENPYLWDVLPANSPWRFTKFPELFTLSKDVENAFRERKPIVGLETAIYTHGFPKPDNYTLALEMEHTVRDHGAVPATIGILNGKIHIGMTNDQLEELAYTAGSEKTSKISRRDIAYHVGKSGFPLNGGTTIAGTIKIAHSVGIKVVATGGLGGVHKGGENSMDISTDLTELGRCCIAVITSGMKSFLDTARTMEFLETQGVFVSTFGNPNEKVDIPGFFSRESGYKSPYVVEGPEEAANIFFASQLLNMGSGSLFFNPIPEEYEIPKAEMDPILESATSKSSNITGKDNTPAVLNEIVKQTEGRSIRANRRLVLNNAKIGAQTAVLLNQLHAELSERRRELRKAHKVHLGLNDRDQEQTDENPMRNINPTLPKISPRDSK</sequence>
<keyword evidence="8" id="KW-1185">Reference proteome</keyword>
<feature type="region of interest" description="Disordered" evidence="6">
    <location>
        <begin position="408"/>
        <end position="443"/>
    </location>
</feature>
<dbReference type="AlphaFoldDB" id="A0AAV9XLE8"/>
<reference evidence="7 8" key="1">
    <citation type="submission" date="2019-10" db="EMBL/GenBank/DDBJ databases">
        <authorList>
            <person name="Palmer J.M."/>
        </authorList>
    </citation>
    <scope>NUCLEOTIDE SEQUENCE [LARGE SCALE GENOMIC DNA]</scope>
    <source>
        <strain evidence="7 8">TWF694</strain>
    </source>
</reference>
<dbReference type="GO" id="GO:0004730">
    <property type="term" value="F:pseudouridylate synthase activity"/>
    <property type="evidence" value="ECO:0007669"/>
    <property type="project" value="InterPro"/>
</dbReference>
<dbReference type="PANTHER" id="PTHR42909:SF1">
    <property type="entry name" value="CARBOHYDRATE KINASE PFKB DOMAIN-CONTAINING PROTEIN"/>
    <property type="match status" value="1"/>
</dbReference>
<dbReference type="GO" id="GO:0005737">
    <property type="term" value="C:cytoplasm"/>
    <property type="evidence" value="ECO:0007669"/>
    <property type="project" value="TreeGrafter"/>
</dbReference>
<keyword evidence="1" id="KW-0479">Metal-binding</keyword>
<dbReference type="InterPro" id="IPR007342">
    <property type="entry name" value="PsuG"/>
</dbReference>
<keyword evidence="2" id="KW-0378">Hydrolase</keyword>
<dbReference type="PANTHER" id="PTHR42909">
    <property type="entry name" value="ZGC:136858"/>
    <property type="match status" value="1"/>
</dbReference>
<dbReference type="InterPro" id="IPR022830">
    <property type="entry name" value="Indigdn_synthA-like"/>
</dbReference>
<evidence type="ECO:0000256" key="2">
    <source>
        <dbReference type="ARBA" id="ARBA00022801"/>
    </source>
</evidence>
<evidence type="ECO:0000256" key="5">
    <source>
        <dbReference type="ARBA" id="ARBA00023295"/>
    </source>
</evidence>
<keyword evidence="4" id="KW-0456">Lyase</keyword>
<comment type="caution">
    <text evidence="7">The sequence shown here is derived from an EMBL/GenBank/DDBJ whole genome shotgun (WGS) entry which is preliminary data.</text>
</comment>
<dbReference type="Proteomes" id="UP001365542">
    <property type="component" value="Unassembled WGS sequence"/>
</dbReference>
<keyword evidence="5" id="KW-0326">Glycosidase</keyword>
<dbReference type="GO" id="GO:0016798">
    <property type="term" value="F:hydrolase activity, acting on glycosyl bonds"/>
    <property type="evidence" value="ECO:0007669"/>
    <property type="project" value="UniProtKB-KW"/>
</dbReference>